<dbReference type="PANTHER" id="PTHR35863:SF1">
    <property type="entry name" value="COBALT-PRECORRIN-5B C(1)-METHYLTRANSFERASE"/>
    <property type="match status" value="1"/>
</dbReference>
<evidence type="ECO:0000256" key="3">
    <source>
        <dbReference type="ARBA" id="ARBA00022679"/>
    </source>
</evidence>
<dbReference type="GO" id="GO:0032259">
    <property type="term" value="P:methylation"/>
    <property type="evidence" value="ECO:0007669"/>
    <property type="project" value="UniProtKB-KW"/>
</dbReference>
<dbReference type="HAMAP" id="MF_00787">
    <property type="entry name" value="CbiD"/>
    <property type="match status" value="1"/>
</dbReference>
<dbReference type="NCBIfam" id="TIGR00312">
    <property type="entry name" value="cbiD"/>
    <property type="match status" value="1"/>
</dbReference>
<evidence type="ECO:0000256" key="2">
    <source>
        <dbReference type="ARBA" id="ARBA00022603"/>
    </source>
</evidence>
<dbReference type="RefSeq" id="WP_406696488.1">
    <property type="nucleotide sequence ID" value="NZ_CP155447.1"/>
</dbReference>
<comment type="pathway">
    <text evidence="5">Cofactor biosynthesis; adenosylcobalamin biosynthesis; cob(II)yrinate a,c-diamide from sirohydrochlorin (anaerobic route): step 6/10.</text>
</comment>
<dbReference type="PIRSF" id="PIRSF026782">
    <property type="entry name" value="CbiD"/>
    <property type="match status" value="1"/>
</dbReference>
<keyword evidence="2 5" id="KW-0489">Methyltransferase</keyword>
<dbReference type="NCBIfam" id="NF000849">
    <property type="entry name" value="PRK00075.1-1"/>
    <property type="match status" value="1"/>
</dbReference>
<dbReference type="InterPro" id="IPR036074">
    <property type="entry name" value="CbiD_sf"/>
</dbReference>
<evidence type="ECO:0000256" key="4">
    <source>
        <dbReference type="ARBA" id="ARBA00022691"/>
    </source>
</evidence>
<dbReference type="GO" id="GO:0019251">
    <property type="term" value="P:anaerobic cobalamin biosynthetic process"/>
    <property type="evidence" value="ECO:0007669"/>
    <property type="project" value="UniProtKB-UniRule"/>
</dbReference>
<keyword evidence="4 5" id="KW-0949">S-adenosyl-L-methionine</keyword>
<comment type="catalytic activity">
    <reaction evidence="5">
        <text>Co-precorrin-5B + S-adenosyl-L-methionine = Co-precorrin-6A + S-adenosyl-L-homocysteine</text>
        <dbReference type="Rhea" id="RHEA:26285"/>
        <dbReference type="ChEBI" id="CHEBI:57856"/>
        <dbReference type="ChEBI" id="CHEBI:59789"/>
        <dbReference type="ChEBI" id="CHEBI:60063"/>
        <dbReference type="ChEBI" id="CHEBI:60064"/>
        <dbReference type="EC" id="2.1.1.195"/>
    </reaction>
</comment>
<name>A0AAU7CFB4_9BACT</name>
<dbReference type="Pfam" id="PF01888">
    <property type="entry name" value="CbiD"/>
    <property type="match status" value="1"/>
</dbReference>
<dbReference type="EMBL" id="CP155447">
    <property type="protein sequence ID" value="XBH03748.1"/>
    <property type="molecule type" value="Genomic_DNA"/>
</dbReference>
<comment type="function">
    <text evidence="5">Catalyzes the methylation of C-1 in cobalt-precorrin-5B to form cobalt-precorrin-6A.</text>
</comment>
<dbReference type="InterPro" id="IPR002748">
    <property type="entry name" value="CbiD"/>
</dbReference>
<dbReference type="SUPFAM" id="SSF111342">
    <property type="entry name" value="CbiD-like"/>
    <property type="match status" value="1"/>
</dbReference>
<dbReference type="GO" id="GO:0008168">
    <property type="term" value="F:methyltransferase activity"/>
    <property type="evidence" value="ECO:0007669"/>
    <property type="project" value="UniProtKB-UniRule"/>
</dbReference>
<evidence type="ECO:0000313" key="6">
    <source>
        <dbReference type="EMBL" id="XBH03748.1"/>
    </source>
</evidence>
<protein>
    <recommendedName>
        <fullName evidence="5">Cobalt-precorrin-5B C(1)-methyltransferase</fullName>
        <ecNumber evidence="5">2.1.1.195</ecNumber>
    </recommendedName>
    <alternativeName>
        <fullName evidence="5">Cobalt-precorrin-6A synthase</fullName>
    </alternativeName>
</protein>
<accession>A0AAU7CFB4</accession>
<gene>
    <name evidence="5" type="primary">cbiD</name>
    <name evidence="6" type="ORF">V5E97_36400</name>
</gene>
<organism evidence="6">
    <name type="scientific">Singulisphaera sp. Ch08</name>
    <dbReference type="NCBI Taxonomy" id="3120278"/>
    <lineage>
        <taxon>Bacteria</taxon>
        <taxon>Pseudomonadati</taxon>
        <taxon>Planctomycetota</taxon>
        <taxon>Planctomycetia</taxon>
        <taxon>Isosphaerales</taxon>
        <taxon>Isosphaeraceae</taxon>
        <taxon>Singulisphaera</taxon>
    </lineage>
</organism>
<proteinExistence type="inferred from homology"/>
<dbReference type="AlphaFoldDB" id="A0AAU7CFB4"/>
<keyword evidence="1 5" id="KW-0169">Cobalamin biosynthesis</keyword>
<keyword evidence="3 5" id="KW-0808">Transferase</keyword>
<dbReference type="EC" id="2.1.1.195" evidence="5"/>
<reference evidence="6" key="1">
    <citation type="submission" date="2024-05" db="EMBL/GenBank/DDBJ databases">
        <title>Planctomycetes of the genus Singulisphaera possess chitinolytic capabilities.</title>
        <authorList>
            <person name="Ivanova A."/>
        </authorList>
    </citation>
    <scope>NUCLEOTIDE SEQUENCE</scope>
    <source>
        <strain evidence="6">Ch08T</strain>
    </source>
</reference>
<evidence type="ECO:0000256" key="1">
    <source>
        <dbReference type="ARBA" id="ARBA00022573"/>
    </source>
</evidence>
<dbReference type="PANTHER" id="PTHR35863">
    <property type="entry name" value="COBALT-PRECORRIN-5B C(1)-METHYLTRANSFERASE"/>
    <property type="match status" value="1"/>
</dbReference>
<comment type="similarity">
    <text evidence="5">Belongs to the CbiD family.</text>
</comment>
<evidence type="ECO:0000256" key="5">
    <source>
        <dbReference type="HAMAP-Rule" id="MF_00787"/>
    </source>
</evidence>
<dbReference type="Gene3D" id="3.30.2110.10">
    <property type="entry name" value="CbiD-like"/>
    <property type="match status" value="1"/>
</dbReference>
<sequence>MFKIERPPFQLVRGLSVAPRNPQGTREGYTTGASAAAATQAACRLLERDERPESVSVPSPLGFDLIIPINRLAFADATATAGVIKDGGDDPDVTHGAEIIVVVRRVDLPGVHIRGGVGVGTITQPGLELPPGSPAINPVPRLMIAQGVAIVLGTDQPDPGVEVTVSIPGGEELAKKTLNSRIGIVGGLSILGTTGVVRPMSTASWRASVLQSIDVAAANSLKHIVLTTGGRSERFAAAIYPALPEMAFVQMGIFTGDGLRRAVERGVPKVTVCGMIGKLAKLATGQMQTHVAGGAVDVTFLADLARDAGADDSLVAQIGTANTARHVEDLIDAAGFTELYNLIAAKTASTCQAHVKGALSIEAVMFDFDGGILGRASVDAKAALS</sequence>